<keyword evidence="3" id="KW-1185">Reference proteome</keyword>
<feature type="region of interest" description="Disordered" evidence="1">
    <location>
        <begin position="112"/>
        <end position="164"/>
    </location>
</feature>
<accession>A0ABN7V9S4</accession>
<sequence>MNIELTEPEITINSSYKSEACKGTDSDFVSVNAMIIQETAATERIISLLNEQKANIDKVLDSQLVYALGPDFQHGYSVPCIACWVDKPLDRASKEQLSALFDDQFEIINHVIEKQNEESDDNDKNRSNRVFDSNNESNSADDNENNNDKNKDIDSNNNRSNSDR</sequence>
<dbReference type="EMBL" id="CAJVQB010011524">
    <property type="protein sequence ID" value="CAG8748397.1"/>
    <property type="molecule type" value="Genomic_DNA"/>
</dbReference>
<protein>
    <submittedName>
        <fullName evidence="2">5370_t:CDS:1</fullName>
    </submittedName>
</protein>
<name>A0ABN7V9S4_GIGMA</name>
<evidence type="ECO:0000313" key="3">
    <source>
        <dbReference type="Proteomes" id="UP000789901"/>
    </source>
</evidence>
<reference evidence="2 3" key="1">
    <citation type="submission" date="2021-06" db="EMBL/GenBank/DDBJ databases">
        <authorList>
            <person name="Kallberg Y."/>
            <person name="Tangrot J."/>
            <person name="Rosling A."/>
        </authorList>
    </citation>
    <scope>NUCLEOTIDE SEQUENCE [LARGE SCALE GENOMIC DNA]</scope>
    <source>
        <strain evidence="2 3">120-4 pot B 10/14</strain>
    </source>
</reference>
<feature type="compositionally biased region" description="Low complexity" evidence="1">
    <location>
        <begin position="155"/>
        <end position="164"/>
    </location>
</feature>
<dbReference type="Proteomes" id="UP000789901">
    <property type="component" value="Unassembled WGS sequence"/>
</dbReference>
<feature type="compositionally biased region" description="Basic and acidic residues" evidence="1">
    <location>
        <begin position="112"/>
        <end position="126"/>
    </location>
</feature>
<organism evidence="2 3">
    <name type="scientific">Gigaspora margarita</name>
    <dbReference type="NCBI Taxonomy" id="4874"/>
    <lineage>
        <taxon>Eukaryota</taxon>
        <taxon>Fungi</taxon>
        <taxon>Fungi incertae sedis</taxon>
        <taxon>Mucoromycota</taxon>
        <taxon>Glomeromycotina</taxon>
        <taxon>Glomeromycetes</taxon>
        <taxon>Diversisporales</taxon>
        <taxon>Gigasporaceae</taxon>
        <taxon>Gigaspora</taxon>
    </lineage>
</organism>
<proteinExistence type="predicted"/>
<evidence type="ECO:0000313" key="2">
    <source>
        <dbReference type="EMBL" id="CAG8748397.1"/>
    </source>
</evidence>
<comment type="caution">
    <text evidence="2">The sequence shown here is derived from an EMBL/GenBank/DDBJ whole genome shotgun (WGS) entry which is preliminary data.</text>
</comment>
<gene>
    <name evidence="2" type="ORF">GMARGA_LOCUS16119</name>
</gene>
<feature type="non-terminal residue" evidence="2">
    <location>
        <position position="164"/>
    </location>
</feature>
<evidence type="ECO:0000256" key="1">
    <source>
        <dbReference type="SAM" id="MobiDB-lite"/>
    </source>
</evidence>